<protein>
    <submittedName>
        <fullName evidence="1">Uncharacterized protein</fullName>
    </submittedName>
</protein>
<proteinExistence type="predicted"/>
<organism evidence="1">
    <name type="scientific">Brassica oleracea</name>
    <name type="common">Wild cabbage</name>
    <dbReference type="NCBI Taxonomy" id="3712"/>
    <lineage>
        <taxon>Eukaryota</taxon>
        <taxon>Viridiplantae</taxon>
        <taxon>Streptophyta</taxon>
        <taxon>Embryophyta</taxon>
        <taxon>Tracheophyta</taxon>
        <taxon>Spermatophyta</taxon>
        <taxon>Magnoliopsida</taxon>
        <taxon>eudicotyledons</taxon>
        <taxon>Gunneridae</taxon>
        <taxon>Pentapetalae</taxon>
        <taxon>rosids</taxon>
        <taxon>malvids</taxon>
        <taxon>Brassicales</taxon>
        <taxon>Brassicaceae</taxon>
        <taxon>Brassiceae</taxon>
        <taxon>Brassica</taxon>
    </lineage>
</organism>
<gene>
    <name evidence="1" type="ORF">BOLC3T16352H</name>
</gene>
<evidence type="ECO:0000313" key="1">
    <source>
        <dbReference type="EMBL" id="VDC92466.1"/>
    </source>
</evidence>
<sequence length="101" mass="11177">MLWVYCMKNGNFTGSAVLVAFDDELATITNIHASEAAYIMVYPDIKVWLLTFAIFKEPRLLNIRFFRSADVPQAKLLGVDTQESAVAPSDDCSVSAVSTKQ</sequence>
<accession>A0A3P6AFF0</accession>
<dbReference type="AlphaFoldDB" id="A0A3P6AFF0"/>
<name>A0A3P6AFF0_BRAOL</name>
<reference evidence="1" key="1">
    <citation type="submission" date="2018-11" db="EMBL/GenBank/DDBJ databases">
        <authorList>
            <consortium name="Genoscope - CEA"/>
            <person name="William W."/>
        </authorList>
    </citation>
    <scope>NUCLEOTIDE SEQUENCE</scope>
</reference>
<dbReference type="EMBL" id="LR031872">
    <property type="protein sequence ID" value="VDC92466.1"/>
    <property type="molecule type" value="Genomic_DNA"/>
</dbReference>